<dbReference type="AlphaFoldDB" id="A0A835Y1W1"/>
<feature type="compositionally biased region" description="Low complexity" evidence="1">
    <location>
        <begin position="223"/>
        <end position="255"/>
    </location>
</feature>
<evidence type="ECO:0000313" key="2">
    <source>
        <dbReference type="EMBL" id="KAG2491030.1"/>
    </source>
</evidence>
<accession>A0A835Y1W1</accession>
<feature type="region of interest" description="Disordered" evidence="1">
    <location>
        <begin position="23"/>
        <end position="84"/>
    </location>
</feature>
<comment type="caution">
    <text evidence="2">The sequence shown here is derived from an EMBL/GenBank/DDBJ whole genome shotgun (WGS) entry which is preliminary data.</text>
</comment>
<proteinExistence type="predicted"/>
<keyword evidence="3" id="KW-1185">Reference proteome</keyword>
<evidence type="ECO:0000313" key="3">
    <source>
        <dbReference type="Proteomes" id="UP000612055"/>
    </source>
</evidence>
<dbReference type="Proteomes" id="UP000612055">
    <property type="component" value="Unassembled WGS sequence"/>
</dbReference>
<protein>
    <submittedName>
        <fullName evidence="2">Uncharacterized protein</fullName>
    </submittedName>
</protein>
<evidence type="ECO:0000256" key="1">
    <source>
        <dbReference type="SAM" id="MobiDB-lite"/>
    </source>
</evidence>
<gene>
    <name evidence="2" type="ORF">HYH03_010478</name>
</gene>
<reference evidence="2" key="1">
    <citation type="journal article" date="2020" name="bioRxiv">
        <title>Comparative genomics of Chlamydomonas.</title>
        <authorList>
            <person name="Craig R.J."/>
            <person name="Hasan A.R."/>
            <person name="Ness R.W."/>
            <person name="Keightley P.D."/>
        </authorList>
    </citation>
    <scope>NUCLEOTIDE SEQUENCE</scope>
    <source>
        <strain evidence="2">CCAP 11/70</strain>
    </source>
</reference>
<sequence>MSRPTALHCRNTALSGPVHRTTRAVTTAASRGPLALTSPGTRRPLMPGRPGPASSPSPIASSLGVLAARGPGKQGSGARKALPPPRVAAMEWGGGSGVAAPLPVQASALVDILISRAQAGARADPLISACIEALTESRRLRRLQPNQLAGALASLAALGRSAAEQLVLDLDSACYLHPSFDPAATTQAMAALAALHRAAQPPPETPAATTGAEDTGAVEARPAVAAVAPTPSWRRATASAPPRSSAWGSGAAARGWARRSVDEPAPAAPPPAAPEPQAIAACTLAFPSAVHLRLSGGGFRSFSYDQLASLLKSFRALGFHLDDSLAEAVGTHMALQLLGMEAEERAEALASVCGSADEDDRACAVLYDEAGPQAGAVW</sequence>
<dbReference type="OrthoDB" id="550709at2759"/>
<feature type="region of interest" description="Disordered" evidence="1">
    <location>
        <begin position="223"/>
        <end position="274"/>
    </location>
</feature>
<dbReference type="EMBL" id="JAEHOE010000056">
    <property type="protein sequence ID" value="KAG2491030.1"/>
    <property type="molecule type" value="Genomic_DNA"/>
</dbReference>
<organism evidence="2 3">
    <name type="scientific">Edaphochlamys debaryana</name>
    <dbReference type="NCBI Taxonomy" id="47281"/>
    <lineage>
        <taxon>Eukaryota</taxon>
        <taxon>Viridiplantae</taxon>
        <taxon>Chlorophyta</taxon>
        <taxon>core chlorophytes</taxon>
        <taxon>Chlorophyceae</taxon>
        <taxon>CS clade</taxon>
        <taxon>Chlamydomonadales</taxon>
        <taxon>Chlamydomonadales incertae sedis</taxon>
        <taxon>Edaphochlamys</taxon>
    </lineage>
</organism>
<name>A0A835Y1W1_9CHLO</name>